<feature type="transmembrane region" description="Helical" evidence="1">
    <location>
        <begin position="36"/>
        <end position="53"/>
    </location>
</feature>
<organism evidence="2">
    <name type="scientific">uncultured Sporomusa sp</name>
    <dbReference type="NCBI Taxonomy" id="307249"/>
    <lineage>
        <taxon>Bacteria</taxon>
        <taxon>Bacillati</taxon>
        <taxon>Bacillota</taxon>
        <taxon>Negativicutes</taxon>
        <taxon>Selenomonadales</taxon>
        <taxon>Sporomusaceae</taxon>
        <taxon>Sporomusa</taxon>
        <taxon>environmental samples</taxon>
    </lineage>
</organism>
<gene>
    <name evidence="2" type="ORF">KL86SPO_60066</name>
</gene>
<dbReference type="AlphaFoldDB" id="A0A212LZZ6"/>
<accession>A0A212LZZ6</accession>
<name>A0A212LZZ6_9FIRM</name>
<keyword evidence="1" id="KW-0472">Membrane</keyword>
<keyword evidence="1" id="KW-1133">Transmembrane helix</keyword>
<dbReference type="EMBL" id="FMJE01000006">
    <property type="protein sequence ID" value="SCM83103.1"/>
    <property type="molecule type" value="Genomic_DNA"/>
</dbReference>
<evidence type="ECO:0000256" key="1">
    <source>
        <dbReference type="SAM" id="Phobius"/>
    </source>
</evidence>
<keyword evidence="1" id="KW-0812">Transmembrane</keyword>
<proteinExistence type="predicted"/>
<sequence>MQKEKMKYYLLTTLIPTILVELYMSSPWEINSIKNVNLFMVIFANIIGILLCFEANRLGDNKDFIEKMICLFQ</sequence>
<reference evidence="2" key="1">
    <citation type="submission" date="2016-08" db="EMBL/GenBank/DDBJ databases">
        <authorList>
            <person name="Seilhamer J.J."/>
        </authorList>
    </citation>
    <scope>NUCLEOTIDE SEQUENCE</scope>
    <source>
        <strain evidence="2">86</strain>
    </source>
</reference>
<protein>
    <submittedName>
        <fullName evidence="2">Uncharacterized protein</fullName>
    </submittedName>
</protein>
<feature type="transmembrane region" description="Helical" evidence="1">
    <location>
        <begin position="7"/>
        <end position="24"/>
    </location>
</feature>
<evidence type="ECO:0000313" key="2">
    <source>
        <dbReference type="EMBL" id="SCM83103.1"/>
    </source>
</evidence>